<keyword evidence="2" id="KW-1133">Transmembrane helix</keyword>
<dbReference type="EMBL" id="AXCM01013913">
    <property type="status" value="NOT_ANNOTATED_CDS"/>
    <property type="molecule type" value="Genomic_DNA"/>
</dbReference>
<dbReference type="AlphaFoldDB" id="A0A182MQH2"/>
<accession>A0A182MQH2</accession>
<keyword evidence="2" id="KW-0812">Transmembrane</keyword>
<evidence type="ECO:0000256" key="1">
    <source>
        <dbReference type="SAM" id="MobiDB-lite"/>
    </source>
</evidence>
<feature type="region of interest" description="Disordered" evidence="1">
    <location>
        <begin position="12"/>
        <end position="41"/>
    </location>
</feature>
<name>A0A182MQH2_9DIPT</name>
<feature type="compositionally biased region" description="Polar residues" evidence="1">
    <location>
        <begin position="24"/>
        <end position="40"/>
    </location>
</feature>
<proteinExistence type="predicted"/>
<evidence type="ECO:0000256" key="2">
    <source>
        <dbReference type="SAM" id="Phobius"/>
    </source>
</evidence>
<dbReference type="Proteomes" id="UP000075883">
    <property type="component" value="Unassembled WGS sequence"/>
</dbReference>
<sequence length="171" mass="19306">MEALYSVRNWTTSNTGTGPEKTDISLQRSRTASSKPSTNRTSRHARTLVSVVCIFLLYGEVFLTSTEEYAARVEFYLIPFNQAGNKSPIKWEATNSMCSRMESVLYASGVFAIALLVVSVPDGFRKEEWKKKNSLKQLGGLGESQPYCLYRRSEQRDEKLRPTTPLVKHEG</sequence>
<organism evidence="3 4">
    <name type="scientific">Anopheles culicifacies</name>
    <dbReference type="NCBI Taxonomy" id="139723"/>
    <lineage>
        <taxon>Eukaryota</taxon>
        <taxon>Metazoa</taxon>
        <taxon>Ecdysozoa</taxon>
        <taxon>Arthropoda</taxon>
        <taxon>Hexapoda</taxon>
        <taxon>Insecta</taxon>
        <taxon>Pterygota</taxon>
        <taxon>Neoptera</taxon>
        <taxon>Endopterygota</taxon>
        <taxon>Diptera</taxon>
        <taxon>Nematocera</taxon>
        <taxon>Culicoidea</taxon>
        <taxon>Culicidae</taxon>
        <taxon>Anophelinae</taxon>
        <taxon>Anopheles</taxon>
        <taxon>culicifacies species complex</taxon>
    </lineage>
</organism>
<protein>
    <submittedName>
        <fullName evidence="3">Uncharacterized protein</fullName>
    </submittedName>
</protein>
<reference evidence="3" key="2">
    <citation type="submission" date="2020-05" db="UniProtKB">
        <authorList>
            <consortium name="EnsemblMetazoa"/>
        </authorList>
    </citation>
    <scope>IDENTIFICATION</scope>
    <source>
        <strain evidence="3">A-37</strain>
    </source>
</reference>
<feature type="transmembrane region" description="Helical" evidence="2">
    <location>
        <begin position="45"/>
        <end position="63"/>
    </location>
</feature>
<dbReference type="EnsemblMetazoa" id="ACUA023831-RA">
    <property type="protein sequence ID" value="ACUA023831-PA"/>
    <property type="gene ID" value="ACUA023831"/>
</dbReference>
<dbReference type="VEuPathDB" id="VectorBase:ACUA023831"/>
<keyword evidence="4" id="KW-1185">Reference proteome</keyword>
<evidence type="ECO:0000313" key="3">
    <source>
        <dbReference type="EnsemblMetazoa" id="ACUA023831-PA"/>
    </source>
</evidence>
<feature type="transmembrane region" description="Helical" evidence="2">
    <location>
        <begin position="104"/>
        <end position="124"/>
    </location>
</feature>
<reference evidence="4" key="1">
    <citation type="submission" date="2013-09" db="EMBL/GenBank/DDBJ databases">
        <title>The Genome Sequence of Anopheles culicifacies species A.</title>
        <authorList>
            <consortium name="The Broad Institute Genomics Platform"/>
            <person name="Neafsey D.E."/>
            <person name="Besansky N."/>
            <person name="Howell P."/>
            <person name="Walton C."/>
            <person name="Young S.K."/>
            <person name="Zeng Q."/>
            <person name="Gargeya S."/>
            <person name="Fitzgerald M."/>
            <person name="Haas B."/>
            <person name="Abouelleil A."/>
            <person name="Allen A.W."/>
            <person name="Alvarado L."/>
            <person name="Arachchi H.M."/>
            <person name="Berlin A.M."/>
            <person name="Chapman S.B."/>
            <person name="Gainer-Dewar J."/>
            <person name="Goldberg J."/>
            <person name="Griggs A."/>
            <person name="Gujja S."/>
            <person name="Hansen M."/>
            <person name="Howarth C."/>
            <person name="Imamovic A."/>
            <person name="Ireland A."/>
            <person name="Larimer J."/>
            <person name="McCowan C."/>
            <person name="Murphy C."/>
            <person name="Pearson M."/>
            <person name="Poon T.W."/>
            <person name="Priest M."/>
            <person name="Roberts A."/>
            <person name="Saif S."/>
            <person name="Shea T."/>
            <person name="Sisk P."/>
            <person name="Sykes S."/>
            <person name="Wortman J."/>
            <person name="Nusbaum C."/>
            <person name="Birren B."/>
        </authorList>
    </citation>
    <scope>NUCLEOTIDE SEQUENCE [LARGE SCALE GENOMIC DNA]</scope>
    <source>
        <strain evidence="4">A-37</strain>
    </source>
</reference>
<keyword evidence="2" id="KW-0472">Membrane</keyword>
<evidence type="ECO:0000313" key="4">
    <source>
        <dbReference type="Proteomes" id="UP000075883"/>
    </source>
</evidence>